<dbReference type="InterPro" id="IPR001757">
    <property type="entry name" value="P_typ_ATPase"/>
</dbReference>
<keyword evidence="3" id="KW-1278">Translocase</keyword>
<dbReference type="AlphaFoldDB" id="A0A4Y4D5T7"/>
<dbReference type="Gene3D" id="3.40.50.1000">
    <property type="entry name" value="HAD superfamily/HAD-like"/>
    <property type="match status" value="1"/>
</dbReference>
<dbReference type="SFLD" id="SFLDS00003">
    <property type="entry name" value="Haloacid_Dehalogenase"/>
    <property type="match status" value="1"/>
</dbReference>
<feature type="transmembrane region" description="Helical" evidence="7">
    <location>
        <begin position="702"/>
        <end position="720"/>
    </location>
</feature>
<accession>A0A4Y4D5T7</accession>
<dbReference type="Gene3D" id="3.40.1110.10">
    <property type="entry name" value="Calcium-transporting ATPase, cytoplasmic domain N"/>
    <property type="match status" value="1"/>
</dbReference>
<keyword evidence="2 7" id="KW-0812">Transmembrane</keyword>
<dbReference type="Pfam" id="PF00702">
    <property type="entry name" value="Hydrolase"/>
    <property type="match status" value="1"/>
</dbReference>
<comment type="subcellular location">
    <subcellularLocation>
        <location evidence="1">Cell membrane</location>
        <topology evidence="1">Multi-pass membrane protein</topology>
    </subcellularLocation>
</comment>
<dbReference type="SUPFAM" id="SSF81665">
    <property type="entry name" value="Calcium ATPase, transmembrane domain M"/>
    <property type="match status" value="1"/>
</dbReference>
<evidence type="ECO:0000256" key="3">
    <source>
        <dbReference type="ARBA" id="ARBA00022967"/>
    </source>
</evidence>
<reference evidence="9 10" key="1">
    <citation type="submission" date="2019-06" db="EMBL/GenBank/DDBJ databases">
        <title>Whole genome shotgun sequence of Kocuria varians NBRC 15358.</title>
        <authorList>
            <person name="Hosoyama A."/>
            <person name="Uohara A."/>
            <person name="Ohji S."/>
            <person name="Ichikawa N."/>
        </authorList>
    </citation>
    <scope>NUCLEOTIDE SEQUENCE [LARGE SCALE GENOMIC DNA]</scope>
    <source>
        <strain evidence="9 10">NBRC 15358</strain>
    </source>
</reference>
<dbReference type="SUPFAM" id="SSF81653">
    <property type="entry name" value="Calcium ATPase, transduction domain A"/>
    <property type="match status" value="1"/>
</dbReference>
<dbReference type="SFLD" id="SFLDF00027">
    <property type="entry name" value="p-type_atpase"/>
    <property type="match status" value="1"/>
</dbReference>
<dbReference type="GO" id="GO:0005524">
    <property type="term" value="F:ATP binding"/>
    <property type="evidence" value="ECO:0007669"/>
    <property type="project" value="InterPro"/>
</dbReference>
<name>A0A4Y4D5T7_KOCVA</name>
<comment type="caution">
    <text evidence="9">The sequence shown here is derived from an EMBL/GenBank/DDBJ whole genome shotgun (WGS) entry which is preliminary data.</text>
</comment>
<dbReference type="GO" id="GO:0016887">
    <property type="term" value="F:ATP hydrolysis activity"/>
    <property type="evidence" value="ECO:0007669"/>
    <property type="project" value="InterPro"/>
</dbReference>
<keyword evidence="10" id="KW-1185">Reference proteome</keyword>
<evidence type="ECO:0000256" key="2">
    <source>
        <dbReference type="ARBA" id="ARBA00022692"/>
    </source>
</evidence>
<evidence type="ECO:0000256" key="6">
    <source>
        <dbReference type="SAM" id="MobiDB-lite"/>
    </source>
</evidence>
<dbReference type="EMBL" id="BJNW01000020">
    <property type="protein sequence ID" value="GEC99966.1"/>
    <property type="molecule type" value="Genomic_DNA"/>
</dbReference>
<keyword evidence="5 7" id="KW-0472">Membrane</keyword>
<feature type="compositionally biased region" description="Polar residues" evidence="6">
    <location>
        <begin position="342"/>
        <end position="354"/>
    </location>
</feature>
<protein>
    <submittedName>
        <fullName evidence="9">ATPase</fullName>
    </submittedName>
</protein>
<feature type="transmembrane region" description="Helical" evidence="7">
    <location>
        <begin position="826"/>
        <end position="845"/>
    </location>
</feature>
<dbReference type="Proteomes" id="UP000315730">
    <property type="component" value="Unassembled WGS sequence"/>
</dbReference>
<dbReference type="PRINTS" id="PR00120">
    <property type="entry name" value="HATPASE"/>
</dbReference>
<dbReference type="InterPro" id="IPR008250">
    <property type="entry name" value="ATPase_P-typ_transduc_dom_A_sf"/>
</dbReference>
<dbReference type="PROSITE" id="PS00154">
    <property type="entry name" value="ATPASE_E1_E2"/>
    <property type="match status" value="1"/>
</dbReference>
<evidence type="ECO:0000259" key="8">
    <source>
        <dbReference type="Pfam" id="PF00122"/>
    </source>
</evidence>
<dbReference type="NCBIfam" id="TIGR01494">
    <property type="entry name" value="ATPase_P-type"/>
    <property type="match status" value="2"/>
</dbReference>
<dbReference type="PRINTS" id="PR00119">
    <property type="entry name" value="CATATPASE"/>
</dbReference>
<dbReference type="GO" id="GO:0005886">
    <property type="term" value="C:plasma membrane"/>
    <property type="evidence" value="ECO:0007669"/>
    <property type="project" value="UniProtKB-SubCell"/>
</dbReference>
<proteinExistence type="predicted"/>
<evidence type="ECO:0000256" key="7">
    <source>
        <dbReference type="SAM" id="Phobius"/>
    </source>
</evidence>
<feature type="transmembrane region" description="Helical" evidence="7">
    <location>
        <begin position="765"/>
        <end position="782"/>
    </location>
</feature>
<dbReference type="InterPro" id="IPR044492">
    <property type="entry name" value="P_typ_ATPase_HD_dom"/>
</dbReference>
<dbReference type="Pfam" id="PF00122">
    <property type="entry name" value="E1-E2_ATPase"/>
    <property type="match status" value="1"/>
</dbReference>
<dbReference type="OrthoDB" id="9814270at2"/>
<feature type="transmembrane region" description="Helical" evidence="7">
    <location>
        <begin position="732"/>
        <end position="753"/>
    </location>
</feature>
<feature type="transmembrane region" description="Helical" evidence="7">
    <location>
        <begin position="58"/>
        <end position="76"/>
    </location>
</feature>
<dbReference type="RefSeq" id="WP_141270202.1">
    <property type="nucleotide sequence ID" value="NZ_BJNW01000020.1"/>
</dbReference>
<dbReference type="SUPFAM" id="SSF56784">
    <property type="entry name" value="HAD-like"/>
    <property type="match status" value="1"/>
</dbReference>
<evidence type="ECO:0000256" key="4">
    <source>
        <dbReference type="ARBA" id="ARBA00022989"/>
    </source>
</evidence>
<evidence type="ECO:0000313" key="10">
    <source>
        <dbReference type="Proteomes" id="UP000315730"/>
    </source>
</evidence>
<organism evidence="9 10">
    <name type="scientific">Kocuria varians</name>
    <name type="common">Micrococcus varians</name>
    <dbReference type="NCBI Taxonomy" id="1272"/>
    <lineage>
        <taxon>Bacteria</taxon>
        <taxon>Bacillati</taxon>
        <taxon>Actinomycetota</taxon>
        <taxon>Actinomycetes</taxon>
        <taxon>Micrococcales</taxon>
        <taxon>Micrococcaceae</taxon>
        <taxon>Kocuria</taxon>
    </lineage>
</organism>
<feature type="region of interest" description="Disordered" evidence="6">
    <location>
        <begin position="1"/>
        <end position="28"/>
    </location>
</feature>
<sequence length="867" mass="92166">MSQRSPKAAQRPERPDDGTLAREGLSSGQVSERVELGLTNAQPDTTSRSLWAIIRTHLFTLFNLVLGLCGAVIVMLGRWLDLLFLVAAVSNVVIGFVQEFSAKRQLDKIALLRRDPAAVRRDGEAVKIPLEDIVLDDVLLLSRGDQVPADAQVLESDGLDIDESLLTGENDPVVKQPGDKVFSASSVTSGSGTVRVTAVGGKSHASKLAKEARQFAPIRSELRESLARVVRWLTIALVPIIAVVLNGQMVAAGGWEHAISSGAWEDALVASVSSVASMVPQGLALMTTITFAVAAVKLARQEVLIQEQPAVEVLARVDTVCFDKTGTLTEGGVSFDAARSLAPSTSPSGARTEQGTGAGNGTGAENAATAEVGADAAIPTDAVEPSPEAAAALAWFGADPHANPTAAALAGGFEHPNPQEPVAVLGFSSANRFSGVEFPDSGAWVLGAPEVLLNASEHREAREHAQELAAAGMRTMVLSHAAHLVTEEGGDGTRKRAAQELPADLEPQLLLTFREQVRSDARETLAYFTEQGIDLKVFSGDNPATVAAAAKMAGMDVSQGAVDATQLPEDGEELHRAALEHSVFGRVSPHQKKNMVLGLQESGRVVAMTGDGINDALALKHADLGIAMGNAAPATKAVSRLVLLDGQFSRLPSVLAEGRKIIANIERVTHLFLSKTGFAVFMGVILGVLAWTFPFLPRQYSTADFLMLGAPSFILAMLPNSRRYVSGYLRRALHFSVPSAVIVALSVVGLNLYERTLDPAQSTRAFQTASFLVLVLVGLWILCVGSRPLTKIRLALVVAMYVGLVLVLVVPLSLMYHQFELPHPSLLWASLAVALAGSVLVEINFRVHTRWLRRTQPEAYEAAARAE</sequence>
<feature type="transmembrane region" description="Helical" evidence="7">
    <location>
        <begin position="229"/>
        <end position="255"/>
    </location>
</feature>
<dbReference type="SFLD" id="SFLDG00002">
    <property type="entry name" value="C1.7:_P-type_atpase_like"/>
    <property type="match status" value="1"/>
</dbReference>
<dbReference type="InterPro" id="IPR023299">
    <property type="entry name" value="ATPase_P-typ_cyto_dom_N"/>
</dbReference>
<dbReference type="InterPro" id="IPR023214">
    <property type="entry name" value="HAD_sf"/>
</dbReference>
<dbReference type="Gene3D" id="1.20.1110.10">
    <property type="entry name" value="Calcium-transporting ATPase, transmembrane domain"/>
    <property type="match status" value="1"/>
</dbReference>
<keyword evidence="4 7" id="KW-1133">Transmembrane helix</keyword>
<feature type="transmembrane region" description="Helical" evidence="7">
    <location>
        <begin position="275"/>
        <end position="296"/>
    </location>
</feature>
<feature type="region of interest" description="Disordered" evidence="6">
    <location>
        <begin position="338"/>
        <end position="365"/>
    </location>
</feature>
<dbReference type="InterPro" id="IPR023298">
    <property type="entry name" value="ATPase_P-typ_TM_dom_sf"/>
</dbReference>
<evidence type="ECO:0000256" key="5">
    <source>
        <dbReference type="ARBA" id="ARBA00023136"/>
    </source>
</evidence>
<dbReference type="InterPro" id="IPR036412">
    <property type="entry name" value="HAD-like_sf"/>
</dbReference>
<dbReference type="InterPro" id="IPR059000">
    <property type="entry name" value="ATPase_P-type_domA"/>
</dbReference>
<dbReference type="InterPro" id="IPR018303">
    <property type="entry name" value="ATPase_P-typ_P_site"/>
</dbReference>
<evidence type="ECO:0000256" key="1">
    <source>
        <dbReference type="ARBA" id="ARBA00004651"/>
    </source>
</evidence>
<feature type="compositionally biased region" description="Basic and acidic residues" evidence="6">
    <location>
        <begin position="10"/>
        <end position="20"/>
    </location>
</feature>
<feature type="transmembrane region" description="Helical" evidence="7">
    <location>
        <begin position="82"/>
        <end position="102"/>
    </location>
</feature>
<dbReference type="STRING" id="1272.GCA_900014985_02154"/>
<feature type="domain" description="P-type ATPase A" evidence="8">
    <location>
        <begin position="114"/>
        <end position="211"/>
    </location>
</feature>
<feature type="transmembrane region" description="Helical" evidence="7">
    <location>
        <begin position="677"/>
        <end position="696"/>
    </location>
</feature>
<dbReference type="Gene3D" id="2.70.150.10">
    <property type="entry name" value="Calcium-transporting ATPase, cytoplasmic transduction domain A"/>
    <property type="match status" value="1"/>
</dbReference>
<feature type="transmembrane region" description="Helical" evidence="7">
    <location>
        <begin position="794"/>
        <end position="814"/>
    </location>
</feature>
<dbReference type="PANTHER" id="PTHR42861">
    <property type="entry name" value="CALCIUM-TRANSPORTING ATPASE"/>
    <property type="match status" value="1"/>
</dbReference>
<gene>
    <name evidence="9" type="primary">ctpE</name>
    <name evidence="9" type="ORF">KVA01_21210</name>
</gene>
<evidence type="ECO:0000313" key="9">
    <source>
        <dbReference type="EMBL" id="GEC99966.1"/>
    </source>
</evidence>